<comment type="caution">
    <text evidence="1">The sequence shown here is derived from an EMBL/GenBank/DDBJ whole genome shotgun (WGS) entry which is preliminary data.</text>
</comment>
<evidence type="ECO:0008006" key="2">
    <source>
        <dbReference type="Google" id="ProtNLM"/>
    </source>
</evidence>
<reference evidence="1" key="1">
    <citation type="journal article" date="2014" name="Front. Microbiol.">
        <title>High frequency of phylogenetically diverse reductive dehalogenase-homologous genes in deep subseafloor sedimentary metagenomes.</title>
        <authorList>
            <person name="Kawai M."/>
            <person name="Futagami T."/>
            <person name="Toyoda A."/>
            <person name="Takaki Y."/>
            <person name="Nishi S."/>
            <person name="Hori S."/>
            <person name="Arai W."/>
            <person name="Tsubouchi T."/>
            <person name="Morono Y."/>
            <person name="Uchiyama I."/>
            <person name="Ito T."/>
            <person name="Fujiyama A."/>
            <person name="Inagaki F."/>
            <person name="Takami H."/>
        </authorList>
    </citation>
    <scope>NUCLEOTIDE SEQUENCE</scope>
    <source>
        <strain evidence="1">Expedition CK06-06</strain>
    </source>
</reference>
<dbReference type="EMBL" id="BARS01010878">
    <property type="protein sequence ID" value="GAF98156.1"/>
    <property type="molecule type" value="Genomic_DNA"/>
</dbReference>
<evidence type="ECO:0000313" key="1">
    <source>
        <dbReference type="EMBL" id="GAF98156.1"/>
    </source>
</evidence>
<accession>X0UFS3</accession>
<feature type="non-terminal residue" evidence="1">
    <location>
        <position position="1"/>
    </location>
</feature>
<organism evidence="1">
    <name type="scientific">marine sediment metagenome</name>
    <dbReference type="NCBI Taxonomy" id="412755"/>
    <lineage>
        <taxon>unclassified sequences</taxon>
        <taxon>metagenomes</taxon>
        <taxon>ecological metagenomes</taxon>
    </lineage>
</organism>
<gene>
    <name evidence="1" type="ORF">S01H1_19993</name>
</gene>
<dbReference type="AlphaFoldDB" id="X0UFS3"/>
<proteinExistence type="predicted"/>
<sequence length="222" mass="24149">TYLNGVNFFNAYKNAFSDLEGLVQSDATQVLDTIDQMVEEGKSVITIYIIAHGDVNWVKLGGQWFSATQFKNKMAAYPDVIFNFILGSCHSGSFIDDLSTLDNVCAVETACASDEGAWPDKDAHGSSNDVNPSDVGSEWTSSLIEAMLEITQDSAKMSSIQTWASTNEVPVTSMLICQGGYGAVGAQPTLGLTNNYDFTNVLGWSTPSHYCSYEFPIFIIIE</sequence>
<name>X0UFS3_9ZZZZ</name>
<protein>
    <recommendedName>
        <fullName evidence="2">Gingipain domain-containing protein</fullName>
    </recommendedName>
</protein>